<protein>
    <submittedName>
        <fullName evidence="2">Uncharacterized protein</fullName>
    </submittedName>
</protein>
<dbReference type="Proteomes" id="UP001497516">
    <property type="component" value="Chromosome 6"/>
</dbReference>
<evidence type="ECO:0000256" key="1">
    <source>
        <dbReference type="SAM" id="MobiDB-lite"/>
    </source>
</evidence>
<sequence length="143" mass="15989">MTSSNPKFWPPPNLPAECREQHAATKSSRLHSRRRPNRDPVSIPVAARPPPATPLLCASKSPPPRRAPTFELRIHTARAPPSPCYSAPRLHIAASRRLQSCRPSVPPSSFSSALRVVSTFRQRRRSTPAALLLPLLRPFPWWV</sequence>
<reference evidence="2 3" key="1">
    <citation type="submission" date="2024-04" db="EMBL/GenBank/DDBJ databases">
        <authorList>
            <person name="Fracassetti M."/>
        </authorList>
    </citation>
    <scope>NUCLEOTIDE SEQUENCE [LARGE SCALE GENOMIC DNA]</scope>
</reference>
<organism evidence="2 3">
    <name type="scientific">Linum trigynum</name>
    <dbReference type="NCBI Taxonomy" id="586398"/>
    <lineage>
        <taxon>Eukaryota</taxon>
        <taxon>Viridiplantae</taxon>
        <taxon>Streptophyta</taxon>
        <taxon>Embryophyta</taxon>
        <taxon>Tracheophyta</taxon>
        <taxon>Spermatophyta</taxon>
        <taxon>Magnoliopsida</taxon>
        <taxon>eudicotyledons</taxon>
        <taxon>Gunneridae</taxon>
        <taxon>Pentapetalae</taxon>
        <taxon>rosids</taxon>
        <taxon>fabids</taxon>
        <taxon>Malpighiales</taxon>
        <taxon>Linaceae</taxon>
        <taxon>Linum</taxon>
    </lineage>
</organism>
<dbReference type="AlphaFoldDB" id="A0AAV2F233"/>
<evidence type="ECO:0000313" key="2">
    <source>
        <dbReference type="EMBL" id="CAL1391780.1"/>
    </source>
</evidence>
<feature type="region of interest" description="Disordered" evidence="1">
    <location>
        <begin position="1"/>
        <end position="67"/>
    </location>
</feature>
<dbReference type="EMBL" id="OZ034819">
    <property type="protein sequence ID" value="CAL1391780.1"/>
    <property type="molecule type" value="Genomic_DNA"/>
</dbReference>
<proteinExistence type="predicted"/>
<accession>A0AAV2F233</accession>
<name>A0AAV2F233_9ROSI</name>
<evidence type="ECO:0000313" key="3">
    <source>
        <dbReference type="Proteomes" id="UP001497516"/>
    </source>
</evidence>
<keyword evidence="3" id="KW-1185">Reference proteome</keyword>
<gene>
    <name evidence="2" type="ORF">LTRI10_LOCUS32471</name>
</gene>